<dbReference type="GO" id="GO:0004803">
    <property type="term" value="F:transposase activity"/>
    <property type="evidence" value="ECO:0007669"/>
    <property type="project" value="InterPro"/>
</dbReference>
<comment type="catalytic activity">
    <reaction evidence="10">
        <text>[[Fe-S] cluster scaffold protein carrying a second [4Fe-4S](2+) cluster] + N(6)-octanoyl-L-lysyl-[protein] + 2 oxidized [2Fe-2S]-[ferredoxin] + 2 S-adenosyl-L-methionine + 4 H(+) = [[Fe-S] cluster scaffold protein] + N(6)-[(R)-dihydrolipoyl]-L-lysyl-[protein] + 4 Fe(3+) + 2 hydrogen sulfide + 2 5'-deoxyadenosine + 2 L-methionine + 2 reduced [2Fe-2S]-[ferredoxin]</text>
        <dbReference type="Rhea" id="RHEA:16585"/>
        <dbReference type="Rhea" id="RHEA-COMP:9928"/>
        <dbReference type="Rhea" id="RHEA-COMP:10000"/>
        <dbReference type="Rhea" id="RHEA-COMP:10001"/>
        <dbReference type="Rhea" id="RHEA-COMP:10475"/>
        <dbReference type="Rhea" id="RHEA-COMP:14568"/>
        <dbReference type="Rhea" id="RHEA-COMP:14569"/>
        <dbReference type="ChEBI" id="CHEBI:15378"/>
        <dbReference type="ChEBI" id="CHEBI:17319"/>
        <dbReference type="ChEBI" id="CHEBI:29034"/>
        <dbReference type="ChEBI" id="CHEBI:29919"/>
        <dbReference type="ChEBI" id="CHEBI:33722"/>
        <dbReference type="ChEBI" id="CHEBI:33737"/>
        <dbReference type="ChEBI" id="CHEBI:33738"/>
        <dbReference type="ChEBI" id="CHEBI:57844"/>
        <dbReference type="ChEBI" id="CHEBI:59789"/>
        <dbReference type="ChEBI" id="CHEBI:78809"/>
        <dbReference type="ChEBI" id="CHEBI:83100"/>
        <dbReference type="EC" id="2.8.1.8"/>
    </reaction>
</comment>
<dbReference type="GO" id="GO:0016992">
    <property type="term" value="F:lipoate synthase activity"/>
    <property type="evidence" value="ECO:0007669"/>
    <property type="project" value="UniProtKB-EC"/>
</dbReference>
<organism evidence="12 13">
    <name type="scientific">Geodia barretti</name>
    <name type="common">Barrett's horny sponge</name>
    <dbReference type="NCBI Taxonomy" id="519541"/>
    <lineage>
        <taxon>Eukaryota</taxon>
        <taxon>Metazoa</taxon>
        <taxon>Porifera</taxon>
        <taxon>Demospongiae</taxon>
        <taxon>Heteroscleromorpha</taxon>
        <taxon>Tetractinellida</taxon>
        <taxon>Astrophorina</taxon>
        <taxon>Geodiidae</taxon>
        <taxon>Geodia</taxon>
    </lineage>
</organism>
<dbReference type="InterPro" id="IPR007197">
    <property type="entry name" value="rSAM"/>
</dbReference>
<evidence type="ECO:0000256" key="4">
    <source>
        <dbReference type="ARBA" id="ARBA00022485"/>
    </source>
</evidence>
<dbReference type="NCBIfam" id="NF033580">
    <property type="entry name" value="transpos_IS5_3"/>
    <property type="match status" value="1"/>
</dbReference>
<evidence type="ECO:0000256" key="1">
    <source>
        <dbReference type="ARBA" id="ARBA00001966"/>
    </source>
</evidence>
<keyword evidence="8" id="KW-0408">Iron</keyword>
<dbReference type="PROSITE" id="PS51918">
    <property type="entry name" value="RADICAL_SAM"/>
    <property type="match status" value="1"/>
</dbReference>
<dbReference type="SMART" id="SM00729">
    <property type="entry name" value="Elp3"/>
    <property type="match status" value="1"/>
</dbReference>
<comment type="cofactor">
    <cofactor evidence="1">
        <name>[4Fe-4S] cluster</name>
        <dbReference type="ChEBI" id="CHEBI:49883"/>
    </cofactor>
</comment>
<evidence type="ECO:0000256" key="9">
    <source>
        <dbReference type="ARBA" id="ARBA00023014"/>
    </source>
</evidence>
<evidence type="ECO:0000256" key="8">
    <source>
        <dbReference type="ARBA" id="ARBA00023004"/>
    </source>
</evidence>
<dbReference type="Pfam" id="PF01609">
    <property type="entry name" value="DDE_Tnp_1"/>
    <property type="match status" value="1"/>
</dbReference>
<dbReference type="GO" id="GO:0003677">
    <property type="term" value="F:DNA binding"/>
    <property type="evidence" value="ECO:0007669"/>
    <property type="project" value="InterPro"/>
</dbReference>
<dbReference type="InterPro" id="IPR058240">
    <property type="entry name" value="rSAM_sf"/>
</dbReference>
<dbReference type="Pfam" id="PF04055">
    <property type="entry name" value="Radical_SAM"/>
    <property type="match status" value="1"/>
</dbReference>
<keyword evidence="9" id="KW-0411">Iron-sulfur</keyword>
<evidence type="ECO:0000256" key="6">
    <source>
        <dbReference type="ARBA" id="ARBA00022691"/>
    </source>
</evidence>
<dbReference type="EMBL" id="CASHTH010003255">
    <property type="protein sequence ID" value="CAI8042298.1"/>
    <property type="molecule type" value="Genomic_DNA"/>
</dbReference>
<evidence type="ECO:0000256" key="3">
    <source>
        <dbReference type="ARBA" id="ARBA00012237"/>
    </source>
</evidence>
<dbReference type="InterPro" id="IPR013785">
    <property type="entry name" value="Aldolase_TIM"/>
</dbReference>
<dbReference type="InterPro" id="IPR031691">
    <property type="entry name" value="LIAS_N"/>
</dbReference>
<dbReference type="InterPro" id="IPR003698">
    <property type="entry name" value="Lipoyl_synth"/>
</dbReference>
<sequence length="452" mass="50822">MTTTEAPLRPRLPDWLKVPMPGGPRYIELKQLMRDSQLHTVCEEARCPNIGECWERSAATFMILGDICTRACAYCAVTTGRPGTLDLGEPFRLAATVKRMGLKYCVITSVNRDDLPDGGAGIFSACIKQVLNHNIESVERVFNRVRPKGDYRQSLELLRQVKDIDPDMPTKSGIIVGMGETVDEVKQTMADLRAVDCDLLTIGHIDSEDDYNRALARLGEILRADVGTPERGERDHLIDLLEAYEEPRGDVGLLSIPAAIEFHMRRLGLTPEDLAPLMGSRKAAAAVLSGEMDITMPMARALHKYWGIPAEILLQDPPSEAEKGITTKVHVSVDALGNPLRFILTGGQKHDITQAQGLIADHAGEYVIADKGYDSREFRQYILERGMRPVIPPRSNRKEPQAYDACLYRERHLVECFINKIKHYRRVFSRFEKLDARYLGFLHFTAALIWLR</sequence>
<keyword evidence="6" id="KW-0949">S-adenosyl-L-methionine</keyword>
<evidence type="ECO:0000313" key="13">
    <source>
        <dbReference type="Proteomes" id="UP001174909"/>
    </source>
</evidence>
<evidence type="ECO:0000256" key="10">
    <source>
        <dbReference type="ARBA" id="ARBA00047326"/>
    </source>
</evidence>
<keyword evidence="7" id="KW-0479">Metal-binding</keyword>
<reference evidence="12" key="1">
    <citation type="submission" date="2023-03" db="EMBL/GenBank/DDBJ databases">
        <authorList>
            <person name="Steffen K."/>
            <person name="Cardenas P."/>
        </authorList>
    </citation>
    <scope>NUCLEOTIDE SEQUENCE</scope>
</reference>
<accession>A0AA35T6C7</accession>
<dbReference type="GO" id="GO:0005739">
    <property type="term" value="C:mitochondrion"/>
    <property type="evidence" value="ECO:0007669"/>
    <property type="project" value="UniProtKB-SubCell"/>
</dbReference>
<dbReference type="Proteomes" id="UP001174909">
    <property type="component" value="Unassembled WGS sequence"/>
</dbReference>
<keyword evidence="13" id="KW-1185">Reference proteome</keyword>
<evidence type="ECO:0000256" key="5">
    <source>
        <dbReference type="ARBA" id="ARBA00022679"/>
    </source>
</evidence>
<dbReference type="EC" id="2.8.1.8" evidence="3"/>
<dbReference type="SUPFAM" id="SSF102114">
    <property type="entry name" value="Radical SAM enzymes"/>
    <property type="match status" value="1"/>
</dbReference>
<keyword evidence="4" id="KW-0004">4Fe-4S</keyword>
<protein>
    <recommendedName>
        <fullName evidence="3">lipoyl synthase</fullName>
        <ecNumber evidence="3">2.8.1.8</ecNumber>
    </recommendedName>
</protein>
<dbReference type="Pfam" id="PF16881">
    <property type="entry name" value="LIAS_N"/>
    <property type="match status" value="1"/>
</dbReference>
<dbReference type="PANTHER" id="PTHR10949:SF0">
    <property type="entry name" value="LIPOYL SYNTHASE, MITOCHONDRIAL"/>
    <property type="match status" value="1"/>
</dbReference>
<evidence type="ECO:0000256" key="7">
    <source>
        <dbReference type="ARBA" id="ARBA00022723"/>
    </source>
</evidence>
<dbReference type="AlphaFoldDB" id="A0AA35T6C7"/>
<dbReference type="GO" id="GO:0051539">
    <property type="term" value="F:4 iron, 4 sulfur cluster binding"/>
    <property type="evidence" value="ECO:0007669"/>
    <property type="project" value="UniProtKB-KW"/>
</dbReference>
<comment type="subcellular location">
    <subcellularLocation>
        <location evidence="2">Mitochondrion</location>
    </subcellularLocation>
</comment>
<dbReference type="Gene3D" id="3.20.20.70">
    <property type="entry name" value="Aldolase class I"/>
    <property type="match status" value="1"/>
</dbReference>
<feature type="domain" description="Radical SAM core" evidence="11">
    <location>
        <begin position="54"/>
        <end position="309"/>
    </location>
</feature>
<evidence type="ECO:0000256" key="2">
    <source>
        <dbReference type="ARBA" id="ARBA00004173"/>
    </source>
</evidence>
<dbReference type="GO" id="GO:0006313">
    <property type="term" value="P:DNA transposition"/>
    <property type="evidence" value="ECO:0007669"/>
    <property type="project" value="InterPro"/>
</dbReference>
<evidence type="ECO:0000313" key="12">
    <source>
        <dbReference type="EMBL" id="CAI8042298.1"/>
    </source>
</evidence>
<name>A0AA35T6C7_GEOBA</name>
<dbReference type="PANTHER" id="PTHR10949">
    <property type="entry name" value="LIPOYL SYNTHASE"/>
    <property type="match status" value="1"/>
</dbReference>
<keyword evidence="5" id="KW-0808">Transferase</keyword>
<proteinExistence type="predicted"/>
<dbReference type="InterPro" id="IPR002559">
    <property type="entry name" value="Transposase_11"/>
</dbReference>
<comment type="caution">
    <text evidence="12">The sequence shown here is derived from an EMBL/GenBank/DDBJ whole genome shotgun (WGS) entry which is preliminary data.</text>
</comment>
<gene>
    <name evidence="12" type="ORF">GBAR_LOCUS23506</name>
</gene>
<evidence type="ECO:0000259" key="11">
    <source>
        <dbReference type="PROSITE" id="PS51918"/>
    </source>
</evidence>
<dbReference type="GO" id="GO:0046872">
    <property type="term" value="F:metal ion binding"/>
    <property type="evidence" value="ECO:0007669"/>
    <property type="project" value="UniProtKB-KW"/>
</dbReference>
<dbReference type="InterPro" id="IPR006638">
    <property type="entry name" value="Elp3/MiaA/NifB-like_rSAM"/>
</dbReference>